<keyword evidence="4" id="KW-1185">Reference proteome</keyword>
<feature type="compositionally biased region" description="Pro residues" evidence="1">
    <location>
        <begin position="133"/>
        <end position="143"/>
    </location>
</feature>
<dbReference type="EMBL" id="JH431980">
    <property type="status" value="NOT_ANNOTATED_CDS"/>
    <property type="molecule type" value="Genomic_DNA"/>
</dbReference>
<reference evidence="3" key="2">
    <citation type="submission" date="2015-02" db="UniProtKB">
        <authorList>
            <consortium name="EnsemblMetazoa"/>
        </authorList>
    </citation>
    <scope>IDENTIFICATION</scope>
</reference>
<keyword evidence="2" id="KW-1133">Transmembrane helix</keyword>
<evidence type="ECO:0000313" key="4">
    <source>
        <dbReference type="Proteomes" id="UP000014500"/>
    </source>
</evidence>
<dbReference type="InterPro" id="IPR028054">
    <property type="entry name" value="DUF4481"/>
</dbReference>
<feature type="compositionally biased region" description="Basic and acidic residues" evidence="1">
    <location>
        <begin position="7"/>
        <end position="40"/>
    </location>
</feature>
<dbReference type="Pfam" id="PF14800">
    <property type="entry name" value="DUF4481"/>
    <property type="match status" value="1"/>
</dbReference>
<dbReference type="EnsemblMetazoa" id="SMAR010556-RA">
    <property type="protein sequence ID" value="SMAR010556-PA"/>
    <property type="gene ID" value="SMAR010556"/>
</dbReference>
<dbReference type="STRING" id="126957.T1JA03"/>
<evidence type="ECO:0008006" key="5">
    <source>
        <dbReference type="Google" id="ProtNLM"/>
    </source>
</evidence>
<dbReference type="PANTHER" id="PTHR31193:SF1">
    <property type="entry name" value="TRANSMEMBRANE PROTEIN 268"/>
    <property type="match status" value="1"/>
</dbReference>
<evidence type="ECO:0000256" key="1">
    <source>
        <dbReference type="SAM" id="MobiDB-lite"/>
    </source>
</evidence>
<evidence type="ECO:0000313" key="3">
    <source>
        <dbReference type="EnsemblMetazoa" id="SMAR010556-PA"/>
    </source>
</evidence>
<dbReference type="PhylomeDB" id="T1JA03"/>
<name>T1JA03_STRMM</name>
<feature type="region of interest" description="Disordered" evidence="1">
    <location>
        <begin position="107"/>
        <end position="149"/>
    </location>
</feature>
<organism evidence="3 4">
    <name type="scientific">Strigamia maritima</name>
    <name type="common">European centipede</name>
    <name type="synonym">Geophilus maritimus</name>
    <dbReference type="NCBI Taxonomy" id="126957"/>
    <lineage>
        <taxon>Eukaryota</taxon>
        <taxon>Metazoa</taxon>
        <taxon>Ecdysozoa</taxon>
        <taxon>Arthropoda</taxon>
        <taxon>Myriapoda</taxon>
        <taxon>Chilopoda</taxon>
        <taxon>Pleurostigmophora</taxon>
        <taxon>Geophilomorpha</taxon>
        <taxon>Linotaeniidae</taxon>
        <taxon>Strigamia</taxon>
    </lineage>
</organism>
<proteinExistence type="predicted"/>
<accession>T1JA03</accession>
<dbReference type="HOGENOM" id="CLU_035551_0_0_1"/>
<keyword evidence="2" id="KW-0812">Transmembrane</keyword>
<reference evidence="4" key="1">
    <citation type="submission" date="2011-05" db="EMBL/GenBank/DDBJ databases">
        <authorList>
            <person name="Richards S.R."/>
            <person name="Qu J."/>
            <person name="Jiang H."/>
            <person name="Jhangiani S.N."/>
            <person name="Agravi P."/>
            <person name="Goodspeed R."/>
            <person name="Gross S."/>
            <person name="Mandapat C."/>
            <person name="Jackson L."/>
            <person name="Mathew T."/>
            <person name="Pu L."/>
            <person name="Thornton R."/>
            <person name="Saada N."/>
            <person name="Wilczek-Boney K.B."/>
            <person name="Lee S."/>
            <person name="Kovar C."/>
            <person name="Wu Y."/>
            <person name="Scherer S.E."/>
            <person name="Worley K.C."/>
            <person name="Muzny D.M."/>
            <person name="Gibbs R."/>
        </authorList>
    </citation>
    <scope>NUCLEOTIDE SEQUENCE</scope>
    <source>
        <strain evidence="4">Brora</strain>
    </source>
</reference>
<feature type="region of interest" description="Disordered" evidence="1">
    <location>
        <begin position="1"/>
        <end position="43"/>
    </location>
</feature>
<feature type="transmembrane region" description="Helical" evidence="2">
    <location>
        <begin position="269"/>
        <end position="292"/>
    </location>
</feature>
<dbReference type="eggNOG" id="ENOG502QVSM">
    <property type="taxonomic scope" value="Eukaryota"/>
</dbReference>
<dbReference type="AlphaFoldDB" id="T1JA03"/>
<sequence>MTSIQDSADHSPKEQRKNWVKFDEEDSTKTDDVSETKEINDNSTAAVLSVETGPHSQEAEFTGAVIDTTQVHVNLDKKRPVTEDVPKPAPRTSVTVTAASNIASRSVSTPVGAAPVPSVRPDTAIRVESPPTRNKPPQRPPAPQRLQNIPLQEIVNGTAPVRRSAVPRQNSAVLRQNFANGDTIVSMLPVNERFPWLIRAKFRPELVPEELMAECLTLTVEEYVGALEVLVNDFRFNCYNMCYKRIMLFWILFGFIILLVLLFSGVRGIGLFGGGVVWLLLNATGIFVCMWLKMKMNHHLEKCLATVNKFFIRHKILLGLDDRGKLSCHKVNLIFVYFDTADCLKKLNEVIDMYDKEPKEAENNNRAARDLQARMDIDDSDIIITGSTNTHVSRKQERAEKLLLRYSQRWVKEYVRHHLDLHVDVHDRGEGGPPTPPRHCIHARCPCQYIEEHLKYKPRGKFCGCSIFKS</sequence>
<feature type="transmembrane region" description="Helical" evidence="2">
    <location>
        <begin position="246"/>
        <end position="263"/>
    </location>
</feature>
<dbReference type="Proteomes" id="UP000014500">
    <property type="component" value="Unassembled WGS sequence"/>
</dbReference>
<dbReference type="PANTHER" id="PTHR31193">
    <property type="entry name" value="TRANSMEMBRANE PROTEIN C9ORF91"/>
    <property type="match status" value="1"/>
</dbReference>
<dbReference type="OMA" id="KDTRACC"/>
<protein>
    <recommendedName>
        <fullName evidence="5">Transmembrane protein 268</fullName>
    </recommendedName>
</protein>
<evidence type="ECO:0000256" key="2">
    <source>
        <dbReference type="SAM" id="Phobius"/>
    </source>
</evidence>
<keyword evidence="2" id="KW-0472">Membrane</keyword>